<proteinExistence type="predicted"/>
<dbReference type="Proteomes" id="UP000014500">
    <property type="component" value="Unassembled WGS sequence"/>
</dbReference>
<keyword evidence="2" id="KW-1185">Reference proteome</keyword>
<dbReference type="EMBL" id="JH431752">
    <property type="status" value="NOT_ANNOTATED_CDS"/>
    <property type="molecule type" value="Genomic_DNA"/>
</dbReference>
<dbReference type="Pfam" id="PF15907">
    <property type="entry name" value="Itfg2"/>
    <property type="match status" value="1"/>
</dbReference>
<organism evidence="1 2">
    <name type="scientific">Strigamia maritima</name>
    <name type="common">European centipede</name>
    <name type="synonym">Geophilus maritimus</name>
    <dbReference type="NCBI Taxonomy" id="126957"/>
    <lineage>
        <taxon>Eukaryota</taxon>
        <taxon>Metazoa</taxon>
        <taxon>Ecdysozoa</taxon>
        <taxon>Arthropoda</taxon>
        <taxon>Myriapoda</taxon>
        <taxon>Chilopoda</taxon>
        <taxon>Pleurostigmophora</taxon>
        <taxon>Geophilomorpha</taxon>
        <taxon>Linotaeniidae</taxon>
        <taxon>Strigamia</taxon>
    </lineage>
</organism>
<dbReference type="Gene3D" id="2.130.10.10">
    <property type="entry name" value="YVTN repeat-like/Quinoprotein amine dehydrogenase"/>
    <property type="match status" value="1"/>
</dbReference>
<name>T1J124_STRMM</name>
<evidence type="ECO:0000313" key="1">
    <source>
        <dbReference type="EnsemblMetazoa" id="SMAR007240-PA"/>
    </source>
</evidence>
<dbReference type="eggNOG" id="ENOG502QUBC">
    <property type="taxonomic scope" value="Eukaryota"/>
</dbReference>
<reference evidence="1" key="2">
    <citation type="submission" date="2015-02" db="UniProtKB">
        <authorList>
            <consortium name="EnsemblMetazoa"/>
        </authorList>
    </citation>
    <scope>IDENTIFICATION</scope>
</reference>
<dbReference type="GO" id="GO:0032006">
    <property type="term" value="P:regulation of TOR signaling"/>
    <property type="evidence" value="ECO:0007669"/>
    <property type="project" value="TreeGrafter"/>
</dbReference>
<dbReference type="OMA" id="PMICLAV"/>
<accession>T1J124</accession>
<dbReference type="PANTHER" id="PTHR16317">
    <property type="entry name" value="INTEGRIN ALPHA REPEAT DOMAIN-CONTAINING"/>
    <property type="match status" value="1"/>
</dbReference>
<dbReference type="InterPro" id="IPR036322">
    <property type="entry name" value="WD40_repeat_dom_sf"/>
</dbReference>
<sequence length="331" mass="36723">MSGEGFCYIFNVFTNSQDEDNQKKLHLRHLQQLPSSANLVILADIDGDGNLELVIGLTDRVVRSYRWTHLSSTLEGNGGDTLIALNKWEFANQIGSVSLHTNTDSKSCLLVAQPGAMYVQLDCDSAELERSSRAKELMTEMPLEYQSVLSGKLRNSTMTTEVLGDVKCVSGRSHFAVATLDGVLTLVDGATGDPVWSLNLEHQLFSLTKLDVTNDGREEVVVSSWDGHTYIVDYEQNVLRFHLDDSISSFKAGKFSASAESGNAPCMVFATLSNRVVLYYDIRVPRIPLNTLLNEMSSLSDCQRIFTQLGIDKEDEKAIRHLYNFCLYGCG</sequence>
<dbReference type="PANTHER" id="PTHR16317:SF1">
    <property type="entry name" value="KICSTOR COMPLEX PROTEIN ITFG2"/>
    <property type="match status" value="1"/>
</dbReference>
<dbReference type="STRING" id="126957.T1J124"/>
<protein>
    <recommendedName>
        <fullName evidence="3">Integrin-alpha FG-GAP repeat-containing protein 2</fullName>
    </recommendedName>
</protein>
<dbReference type="InterPro" id="IPR031793">
    <property type="entry name" value="KICSTOR_ITFG2"/>
</dbReference>
<evidence type="ECO:0000313" key="2">
    <source>
        <dbReference type="Proteomes" id="UP000014500"/>
    </source>
</evidence>
<dbReference type="SUPFAM" id="SSF50978">
    <property type="entry name" value="WD40 repeat-like"/>
    <property type="match status" value="1"/>
</dbReference>
<dbReference type="HOGENOM" id="CLU_021730_0_1_1"/>
<reference evidence="2" key="1">
    <citation type="submission" date="2011-05" db="EMBL/GenBank/DDBJ databases">
        <authorList>
            <person name="Richards S.R."/>
            <person name="Qu J."/>
            <person name="Jiang H."/>
            <person name="Jhangiani S.N."/>
            <person name="Agravi P."/>
            <person name="Goodspeed R."/>
            <person name="Gross S."/>
            <person name="Mandapat C."/>
            <person name="Jackson L."/>
            <person name="Mathew T."/>
            <person name="Pu L."/>
            <person name="Thornton R."/>
            <person name="Saada N."/>
            <person name="Wilczek-Boney K.B."/>
            <person name="Lee S."/>
            <person name="Kovar C."/>
            <person name="Wu Y."/>
            <person name="Scherer S.E."/>
            <person name="Worley K.C."/>
            <person name="Muzny D.M."/>
            <person name="Gibbs R."/>
        </authorList>
    </citation>
    <scope>NUCLEOTIDE SEQUENCE</scope>
    <source>
        <strain evidence="2">Brora</strain>
    </source>
</reference>
<dbReference type="AlphaFoldDB" id="T1J124"/>
<dbReference type="InterPro" id="IPR015943">
    <property type="entry name" value="WD40/YVTN_repeat-like_dom_sf"/>
</dbReference>
<evidence type="ECO:0008006" key="3">
    <source>
        <dbReference type="Google" id="ProtNLM"/>
    </source>
</evidence>
<dbReference type="PhylomeDB" id="T1J124"/>
<dbReference type="EnsemblMetazoa" id="SMAR007240-RA">
    <property type="protein sequence ID" value="SMAR007240-PA"/>
    <property type="gene ID" value="SMAR007240"/>
</dbReference>